<evidence type="ECO:0000256" key="1">
    <source>
        <dbReference type="ARBA" id="ARBA00001946"/>
    </source>
</evidence>
<accession>A0A2S9QPM4</accession>
<dbReference type="PANTHER" id="PTHR43046">
    <property type="entry name" value="GDP-MANNOSE MANNOSYL HYDROLASE"/>
    <property type="match status" value="1"/>
</dbReference>
<evidence type="ECO:0000313" key="4">
    <source>
        <dbReference type="EMBL" id="PRI11538.1"/>
    </source>
</evidence>
<dbReference type="SUPFAM" id="SSF55811">
    <property type="entry name" value="Nudix"/>
    <property type="match status" value="1"/>
</dbReference>
<sequence>MRDAEGRVLNVRKRGTAMLMLPGGKHETGEDPRETAVREFGEELGIALDRSRLIPLGVFRASAANEPGHVVEAAVFEHPFVVEAATAGALAEIEHLEWVDPAVPRGDLAPLNTEHVFPALLAHP</sequence>
<keyword evidence="2 4" id="KW-0378">Hydrolase</keyword>
<keyword evidence="5" id="KW-1185">Reference proteome</keyword>
<dbReference type="Pfam" id="PF00293">
    <property type="entry name" value="NUDIX"/>
    <property type="match status" value="1"/>
</dbReference>
<dbReference type="InterPro" id="IPR000086">
    <property type="entry name" value="NUDIX_hydrolase_dom"/>
</dbReference>
<dbReference type="EMBL" id="MWZD01000016">
    <property type="protein sequence ID" value="PRI11538.1"/>
    <property type="molecule type" value="Genomic_DNA"/>
</dbReference>
<name>A0A2S9QPM4_9MICO</name>
<dbReference type="InterPro" id="IPR020084">
    <property type="entry name" value="NUDIX_hydrolase_CS"/>
</dbReference>
<comment type="cofactor">
    <cofactor evidence="1">
        <name>Mg(2+)</name>
        <dbReference type="ChEBI" id="CHEBI:18420"/>
    </cofactor>
</comment>
<evidence type="ECO:0000313" key="5">
    <source>
        <dbReference type="Proteomes" id="UP000238650"/>
    </source>
</evidence>
<feature type="domain" description="Nudix hydrolase" evidence="3">
    <location>
        <begin position="1"/>
        <end position="122"/>
    </location>
</feature>
<organism evidence="4 5">
    <name type="scientific">Leucobacter massiliensis</name>
    <dbReference type="NCBI Taxonomy" id="1686285"/>
    <lineage>
        <taxon>Bacteria</taxon>
        <taxon>Bacillati</taxon>
        <taxon>Actinomycetota</taxon>
        <taxon>Actinomycetes</taxon>
        <taxon>Micrococcales</taxon>
        <taxon>Microbacteriaceae</taxon>
        <taxon>Leucobacter</taxon>
    </lineage>
</organism>
<dbReference type="OrthoDB" id="9801098at2"/>
<evidence type="ECO:0000256" key="2">
    <source>
        <dbReference type="ARBA" id="ARBA00022801"/>
    </source>
</evidence>
<dbReference type="Gene3D" id="3.90.79.10">
    <property type="entry name" value="Nucleoside Triphosphate Pyrophosphohydrolase"/>
    <property type="match status" value="1"/>
</dbReference>
<dbReference type="PROSITE" id="PS00893">
    <property type="entry name" value="NUDIX_BOX"/>
    <property type="match status" value="1"/>
</dbReference>
<dbReference type="Proteomes" id="UP000238650">
    <property type="component" value="Unassembled WGS sequence"/>
</dbReference>
<dbReference type="PROSITE" id="PS51462">
    <property type="entry name" value="NUDIX"/>
    <property type="match status" value="1"/>
</dbReference>
<dbReference type="AlphaFoldDB" id="A0A2S9QPM4"/>
<dbReference type="GO" id="GO:0016787">
    <property type="term" value="F:hydrolase activity"/>
    <property type="evidence" value="ECO:0007669"/>
    <property type="project" value="UniProtKB-KW"/>
</dbReference>
<proteinExistence type="predicted"/>
<protein>
    <submittedName>
        <fullName evidence="4">NUDIX hydrolase</fullName>
    </submittedName>
</protein>
<reference evidence="4 5" key="1">
    <citation type="journal article" date="2017" name="New Microbes New Infect">
        <title>Genome sequence of 'Leucobacter massiliensis' sp. nov. isolated from human pharynx after travel to the 2014 Hajj.</title>
        <authorList>
            <person name="Leangapichart T."/>
            <person name="Gautret P."/>
            <person name="Nguyen T.T."/>
            <person name="Armstrong N."/>
            <person name="Rolain J.M."/>
        </authorList>
    </citation>
    <scope>NUCLEOTIDE SEQUENCE [LARGE SCALE GENOMIC DNA]</scope>
    <source>
        <strain evidence="4 5">122RC15</strain>
    </source>
</reference>
<dbReference type="PANTHER" id="PTHR43046:SF2">
    <property type="entry name" value="8-OXO-DGTP DIPHOSPHATASE-RELATED"/>
    <property type="match status" value="1"/>
</dbReference>
<gene>
    <name evidence="4" type="ORF">B4915_06215</name>
</gene>
<dbReference type="InterPro" id="IPR015797">
    <property type="entry name" value="NUDIX_hydrolase-like_dom_sf"/>
</dbReference>
<dbReference type="CDD" id="cd04690">
    <property type="entry name" value="NUDIX_Hydrolase"/>
    <property type="match status" value="1"/>
</dbReference>
<evidence type="ECO:0000259" key="3">
    <source>
        <dbReference type="PROSITE" id="PS51462"/>
    </source>
</evidence>
<comment type="caution">
    <text evidence="4">The sequence shown here is derived from an EMBL/GenBank/DDBJ whole genome shotgun (WGS) entry which is preliminary data.</text>
</comment>